<protein>
    <submittedName>
        <fullName evidence="1">Uncharacterized protein</fullName>
    </submittedName>
</protein>
<accession>A0ACB9Q369</accession>
<comment type="caution">
    <text evidence="1">The sequence shown here is derived from an EMBL/GenBank/DDBJ whole genome shotgun (WGS) entry which is preliminary data.</text>
</comment>
<evidence type="ECO:0000313" key="1">
    <source>
        <dbReference type="EMBL" id="KAI4354714.1"/>
    </source>
</evidence>
<evidence type="ECO:0000313" key="2">
    <source>
        <dbReference type="Proteomes" id="UP000828941"/>
    </source>
</evidence>
<name>A0ACB9Q369_BAUVA</name>
<reference evidence="1 2" key="1">
    <citation type="journal article" date="2022" name="DNA Res.">
        <title>Chromosomal-level genome assembly of the orchid tree Bauhinia variegata (Leguminosae; Cercidoideae) supports the allotetraploid origin hypothesis of Bauhinia.</title>
        <authorList>
            <person name="Zhong Y."/>
            <person name="Chen Y."/>
            <person name="Zheng D."/>
            <person name="Pang J."/>
            <person name="Liu Y."/>
            <person name="Luo S."/>
            <person name="Meng S."/>
            <person name="Qian L."/>
            <person name="Wei D."/>
            <person name="Dai S."/>
            <person name="Zhou R."/>
        </authorList>
    </citation>
    <scope>NUCLEOTIDE SEQUENCE [LARGE SCALE GENOMIC DNA]</scope>
    <source>
        <strain evidence="1">BV-YZ2020</strain>
    </source>
</reference>
<gene>
    <name evidence="1" type="ORF">L6164_003559</name>
</gene>
<proteinExistence type="predicted"/>
<sequence length="94" mass="10380">MLCPFQRLAFRYKLSFTNFSTRYVQAKLSTSGDEAWKEREAAVLALGAIGEVCINGLYPNLPQGPFGLIVIVSEVTLLSSVASLSKILHFRNQS</sequence>
<dbReference type="Proteomes" id="UP000828941">
    <property type="component" value="Chromosome 2"/>
</dbReference>
<keyword evidence="2" id="KW-1185">Reference proteome</keyword>
<organism evidence="1 2">
    <name type="scientific">Bauhinia variegata</name>
    <name type="common">Purple orchid tree</name>
    <name type="synonym">Phanera variegata</name>
    <dbReference type="NCBI Taxonomy" id="167791"/>
    <lineage>
        <taxon>Eukaryota</taxon>
        <taxon>Viridiplantae</taxon>
        <taxon>Streptophyta</taxon>
        <taxon>Embryophyta</taxon>
        <taxon>Tracheophyta</taxon>
        <taxon>Spermatophyta</taxon>
        <taxon>Magnoliopsida</taxon>
        <taxon>eudicotyledons</taxon>
        <taxon>Gunneridae</taxon>
        <taxon>Pentapetalae</taxon>
        <taxon>rosids</taxon>
        <taxon>fabids</taxon>
        <taxon>Fabales</taxon>
        <taxon>Fabaceae</taxon>
        <taxon>Cercidoideae</taxon>
        <taxon>Cercideae</taxon>
        <taxon>Bauhiniinae</taxon>
        <taxon>Bauhinia</taxon>
    </lineage>
</organism>
<dbReference type="EMBL" id="CM039427">
    <property type="protein sequence ID" value="KAI4354714.1"/>
    <property type="molecule type" value="Genomic_DNA"/>
</dbReference>